<name>A0A2P5FSU1_TREOI</name>
<evidence type="ECO:0000313" key="2">
    <source>
        <dbReference type="Proteomes" id="UP000237000"/>
    </source>
</evidence>
<proteinExistence type="predicted"/>
<organism evidence="1 2">
    <name type="scientific">Trema orientale</name>
    <name type="common">Charcoal tree</name>
    <name type="synonym">Celtis orientalis</name>
    <dbReference type="NCBI Taxonomy" id="63057"/>
    <lineage>
        <taxon>Eukaryota</taxon>
        <taxon>Viridiplantae</taxon>
        <taxon>Streptophyta</taxon>
        <taxon>Embryophyta</taxon>
        <taxon>Tracheophyta</taxon>
        <taxon>Spermatophyta</taxon>
        <taxon>Magnoliopsida</taxon>
        <taxon>eudicotyledons</taxon>
        <taxon>Gunneridae</taxon>
        <taxon>Pentapetalae</taxon>
        <taxon>rosids</taxon>
        <taxon>fabids</taxon>
        <taxon>Rosales</taxon>
        <taxon>Cannabaceae</taxon>
        <taxon>Trema</taxon>
    </lineage>
</organism>
<accession>A0A2P5FSU1</accession>
<gene>
    <name evidence="1" type="ORF">TorRG33x02_034810</name>
</gene>
<dbReference type="InParanoid" id="A0A2P5FSU1"/>
<comment type="caution">
    <text evidence="1">The sequence shown here is derived from an EMBL/GenBank/DDBJ whole genome shotgun (WGS) entry which is preliminary data.</text>
</comment>
<sequence length="67" mass="7489">MGQKNKGCEPLDQPSAGVTITVTSFLDLSEGKISPIHSQSLTSKRSYWNTWRKKHLACAVVWGLTLW</sequence>
<dbReference type="EMBL" id="JXTC01000011">
    <property type="protein sequence ID" value="POO00850.1"/>
    <property type="molecule type" value="Genomic_DNA"/>
</dbReference>
<dbReference type="Proteomes" id="UP000237000">
    <property type="component" value="Unassembled WGS sequence"/>
</dbReference>
<reference evidence="2" key="1">
    <citation type="submission" date="2016-06" db="EMBL/GenBank/DDBJ databases">
        <title>Parallel loss of symbiosis genes in relatives of nitrogen-fixing non-legume Parasponia.</title>
        <authorList>
            <person name="Van Velzen R."/>
            <person name="Holmer R."/>
            <person name="Bu F."/>
            <person name="Rutten L."/>
            <person name="Van Zeijl A."/>
            <person name="Liu W."/>
            <person name="Santuari L."/>
            <person name="Cao Q."/>
            <person name="Sharma T."/>
            <person name="Shen D."/>
            <person name="Roswanjaya Y."/>
            <person name="Wardhani T."/>
            <person name="Kalhor M.S."/>
            <person name="Jansen J."/>
            <person name="Van den Hoogen J."/>
            <person name="Gungor B."/>
            <person name="Hartog M."/>
            <person name="Hontelez J."/>
            <person name="Verver J."/>
            <person name="Yang W.-C."/>
            <person name="Schijlen E."/>
            <person name="Repin R."/>
            <person name="Schilthuizen M."/>
            <person name="Schranz E."/>
            <person name="Heidstra R."/>
            <person name="Miyata K."/>
            <person name="Fedorova E."/>
            <person name="Kohlen W."/>
            <person name="Bisseling T."/>
            <person name="Smit S."/>
            <person name="Geurts R."/>
        </authorList>
    </citation>
    <scope>NUCLEOTIDE SEQUENCE [LARGE SCALE GENOMIC DNA]</scope>
    <source>
        <strain evidence="2">cv. RG33-2</strain>
    </source>
</reference>
<evidence type="ECO:0000313" key="1">
    <source>
        <dbReference type="EMBL" id="POO00850.1"/>
    </source>
</evidence>
<protein>
    <submittedName>
        <fullName evidence="1">Uncharacterized protein</fullName>
    </submittedName>
</protein>
<keyword evidence="2" id="KW-1185">Reference proteome</keyword>
<dbReference type="AlphaFoldDB" id="A0A2P5FSU1"/>